<evidence type="ECO:0000256" key="4">
    <source>
        <dbReference type="PROSITE-ProRule" id="PRU00175"/>
    </source>
</evidence>
<evidence type="ECO:0000313" key="8">
    <source>
        <dbReference type="Proteomes" id="UP001652660"/>
    </source>
</evidence>
<evidence type="ECO:0000256" key="5">
    <source>
        <dbReference type="SAM" id="MobiDB-lite"/>
    </source>
</evidence>
<dbReference type="SUPFAM" id="SSF57903">
    <property type="entry name" value="FYVE/PHD zinc finger"/>
    <property type="match status" value="1"/>
</dbReference>
<evidence type="ECO:0000313" key="9">
    <source>
        <dbReference type="RefSeq" id="XP_027114778.1"/>
    </source>
</evidence>
<dbReference type="InterPro" id="IPR011011">
    <property type="entry name" value="Znf_FYVE_PHD"/>
</dbReference>
<dbReference type="PROSITE" id="PS00518">
    <property type="entry name" value="ZF_RING_1"/>
    <property type="match status" value="1"/>
</dbReference>
<feature type="compositionally biased region" description="Acidic residues" evidence="5">
    <location>
        <begin position="144"/>
        <end position="179"/>
    </location>
</feature>
<dbReference type="Gene3D" id="3.30.40.10">
    <property type="entry name" value="Zinc/RING finger domain, C3HC4 (zinc finger)"/>
    <property type="match status" value="2"/>
</dbReference>
<evidence type="ECO:0000259" key="7">
    <source>
        <dbReference type="PROSITE" id="PS50089"/>
    </source>
</evidence>
<feature type="domain" description="PHD-type" evidence="6">
    <location>
        <begin position="436"/>
        <end position="485"/>
    </location>
</feature>
<evidence type="ECO:0000259" key="6">
    <source>
        <dbReference type="PROSITE" id="PS50016"/>
    </source>
</evidence>
<feature type="compositionally biased region" description="Basic and acidic residues" evidence="5">
    <location>
        <begin position="232"/>
        <end position="250"/>
    </location>
</feature>
<protein>
    <submittedName>
        <fullName evidence="9">Uncharacterized protein LOC113732927 isoform X1</fullName>
    </submittedName>
    <submittedName>
        <fullName evidence="10 11">Uncharacterized protein isoform X1</fullName>
    </submittedName>
</protein>
<dbReference type="GO" id="GO:0008270">
    <property type="term" value="F:zinc ion binding"/>
    <property type="evidence" value="ECO:0007669"/>
    <property type="project" value="UniProtKB-KW"/>
</dbReference>
<dbReference type="InterPro" id="IPR017907">
    <property type="entry name" value="Znf_RING_CS"/>
</dbReference>
<feature type="compositionally biased region" description="Basic residues" evidence="5">
    <location>
        <begin position="200"/>
        <end position="231"/>
    </location>
</feature>
<keyword evidence="1" id="KW-0479">Metal-binding</keyword>
<name>A0A6P6WGZ5_COFAR</name>
<feature type="domain" description="RING-type" evidence="7">
    <location>
        <begin position="346"/>
        <end position="388"/>
    </location>
</feature>
<dbReference type="SMART" id="SM00184">
    <property type="entry name" value="RING"/>
    <property type="match status" value="1"/>
</dbReference>
<sequence>MGRGGKVGFKQGSRRRVRRIDEGSDESDEDYIVGEDEGFDESEEEEFVDEDESEDSLGEFEEEEEDEEEEFVQKKLNKVKKVGRPKKRFPRKKQNGAVKPKTKKRVSYSEEDECDDSDEYVGGRRNEIAEPRKKKRTSYRERDDDNYDDLNEEDDDDDDDDDEEFTLDEIHDDVDDEDVMVERKKNKKLGRPRMPEKRISKGQKRKRNTKVSKKMVRKKQRENHGLPRKSRHNTDGEFRKSKTRMVEKNKKITGRGGRRRVLLESDSDFVNSGLSDYEYTISEEEREQVREANEFCRSLTTTLRSSTPVKKSREDEESVYPQRKRLVRKGKEKEEDLKIETGKQVCGICLSEEGKRTVRGTLNCCSHYFCFACIIEWSKVESRCPLCKQRFATISKPARSDTGFELRTMIIQIPERDQVYQPSEEELRGYLDPYENVICTECNHGGDDALMLLCDLCDSPAHTYCVGLGREVPEGNWYCEGCRPTALDSLNPQGLNPTPNHRTSNSLAGVSSPITTVRETFDLNEAYVPDTPLTQVAGQPSPRLFGADFQATSPASGSGAFTLYERRRIQRQIHQIFSNRRQQDTGINGIRPTVSGNGLFGSQVGRIRELAPQHAVVPDERIASHIPFQGRVQNTATHLVQNSDAFPPIPTHLRAPVTPSQASTSGDGSFGGSLQKGFPGFSTRNSLGSGHQQIHPCSGRSNIGSDANLSPHQCREVSPRNVGKEQVQSMVKSHLKSLSQELELDYSTFKDVARSSTHTILAACGLEHRLNEVYPMQALLIICSHAEQKAGGQSSPSKDHCSSCFDLLVRNVVREIMNTRVALSSKGSIQLG</sequence>
<dbReference type="InterPro" id="IPR013083">
    <property type="entry name" value="Znf_RING/FYVE/PHD"/>
</dbReference>
<evidence type="ECO:0000256" key="3">
    <source>
        <dbReference type="ARBA" id="ARBA00022833"/>
    </source>
</evidence>
<keyword evidence="8" id="KW-1185">Reference proteome</keyword>
<dbReference type="Pfam" id="PF00628">
    <property type="entry name" value="PHD"/>
    <property type="match status" value="1"/>
</dbReference>
<dbReference type="PROSITE" id="PS50089">
    <property type="entry name" value="ZF_RING_2"/>
    <property type="match status" value="1"/>
</dbReference>
<dbReference type="SUPFAM" id="SSF57850">
    <property type="entry name" value="RING/U-box"/>
    <property type="match status" value="1"/>
</dbReference>
<dbReference type="CDD" id="cd16574">
    <property type="entry name" value="RING-HC_Topors"/>
    <property type="match status" value="1"/>
</dbReference>
<proteinExistence type="predicted"/>
<dbReference type="OrthoDB" id="365379at2759"/>
<evidence type="ECO:0000256" key="1">
    <source>
        <dbReference type="ARBA" id="ARBA00022723"/>
    </source>
</evidence>
<evidence type="ECO:0000313" key="11">
    <source>
        <dbReference type="RefSeq" id="XP_071937030.1"/>
    </source>
</evidence>
<feature type="compositionally biased region" description="Acidic residues" evidence="5">
    <location>
        <begin position="23"/>
        <end position="70"/>
    </location>
</feature>
<dbReference type="InterPro" id="IPR058746">
    <property type="entry name" value="Znf_RING-type_Topors"/>
</dbReference>
<dbReference type="RefSeq" id="XP_071937030.1">
    <property type="nucleotide sequence ID" value="XM_072080929.1"/>
</dbReference>
<feature type="compositionally biased region" description="Basic residues" evidence="5">
    <location>
        <begin position="75"/>
        <end position="106"/>
    </location>
</feature>
<accession>A0A6P6WGZ5</accession>
<dbReference type="InterPro" id="IPR019787">
    <property type="entry name" value="Znf_PHD-finger"/>
</dbReference>
<dbReference type="PROSITE" id="PS50016">
    <property type="entry name" value="ZF_PHD_2"/>
    <property type="match status" value="1"/>
</dbReference>
<feature type="compositionally biased region" description="Acidic residues" evidence="5">
    <location>
        <begin position="109"/>
        <end position="119"/>
    </location>
</feature>
<organism evidence="8 9">
    <name type="scientific">Coffea arabica</name>
    <name type="common">Arabian coffee</name>
    <dbReference type="NCBI Taxonomy" id="13443"/>
    <lineage>
        <taxon>Eukaryota</taxon>
        <taxon>Viridiplantae</taxon>
        <taxon>Streptophyta</taxon>
        <taxon>Embryophyta</taxon>
        <taxon>Tracheophyta</taxon>
        <taxon>Spermatophyta</taxon>
        <taxon>Magnoliopsida</taxon>
        <taxon>eudicotyledons</taxon>
        <taxon>Gunneridae</taxon>
        <taxon>Pentapetalae</taxon>
        <taxon>asterids</taxon>
        <taxon>lamiids</taxon>
        <taxon>Gentianales</taxon>
        <taxon>Rubiaceae</taxon>
        <taxon>Ixoroideae</taxon>
        <taxon>Gardenieae complex</taxon>
        <taxon>Bertiereae - Coffeeae clade</taxon>
        <taxon>Coffeeae</taxon>
        <taxon>Coffea</taxon>
    </lineage>
</organism>
<keyword evidence="3" id="KW-0862">Zinc</keyword>
<dbReference type="GeneID" id="113732927"/>
<dbReference type="Pfam" id="PF13639">
    <property type="entry name" value="zf-RING_2"/>
    <property type="match status" value="1"/>
</dbReference>
<evidence type="ECO:0000313" key="10">
    <source>
        <dbReference type="RefSeq" id="XP_071937029.1"/>
    </source>
</evidence>
<feature type="compositionally biased region" description="Basic and acidic residues" evidence="5">
    <location>
        <begin position="121"/>
        <end position="131"/>
    </location>
</feature>
<dbReference type="InterPro" id="IPR001841">
    <property type="entry name" value="Znf_RING"/>
</dbReference>
<reference evidence="8" key="1">
    <citation type="journal article" date="2025" name="Foods">
        <title>Unveiling the Microbial Signatures of Arabica Coffee Cherries: Insights into Ripeness Specific Diversity, Functional Traits, and Implications for Quality and Safety.</title>
        <authorList>
            <consortium name="RefSeq"/>
            <person name="Tenea G.N."/>
            <person name="Cifuentes V."/>
            <person name="Reyes P."/>
            <person name="Cevallos-Vallejos M."/>
        </authorList>
    </citation>
    <scope>NUCLEOTIDE SEQUENCE [LARGE SCALE GENOMIC DNA]</scope>
</reference>
<reference evidence="9" key="2">
    <citation type="submission" date="2025-04" db="UniProtKB">
        <authorList>
            <consortium name="RefSeq"/>
        </authorList>
    </citation>
    <scope>IDENTIFICATION</scope>
    <source>
        <tissue evidence="9 10">Leaves</tissue>
    </source>
</reference>
<feature type="region of interest" description="Disordered" evidence="5">
    <location>
        <begin position="1"/>
        <end position="253"/>
    </location>
</feature>
<dbReference type="InterPro" id="IPR001965">
    <property type="entry name" value="Znf_PHD"/>
</dbReference>
<dbReference type="RefSeq" id="XP_027114778.1">
    <property type="nucleotide sequence ID" value="XM_027258977.1"/>
</dbReference>
<keyword evidence="2 4" id="KW-0863">Zinc-finger</keyword>
<dbReference type="PANTHER" id="PTHR47177:SF3">
    <property type="entry name" value="F18C1.6 PROTEIN"/>
    <property type="match status" value="1"/>
</dbReference>
<dbReference type="SMART" id="SM00249">
    <property type="entry name" value="PHD"/>
    <property type="match status" value="1"/>
</dbReference>
<dbReference type="Proteomes" id="UP001652660">
    <property type="component" value="Chromosome 2e"/>
</dbReference>
<dbReference type="PANTHER" id="PTHR47177">
    <property type="entry name" value="F18C1.6 PROTEIN"/>
    <property type="match status" value="1"/>
</dbReference>
<dbReference type="AlphaFoldDB" id="A0A6P6WGZ5"/>
<evidence type="ECO:0000256" key="2">
    <source>
        <dbReference type="ARBA" id="ARBA00022771"/>
    </source>
</evidence>
<dbReference type="RefSeq" id="XP_071937029.1">
    <property type="nucleotide sequence ID" value="XM_072080928.1"/>
</dbReference>
<gene>
    <name evidence="9 10 11" type="primary">LOC113732927</name>
</gene>